<comment type="caution">
    <text evidence="1">The sequence shown here is derived from an EMBL/GenBank/DDBJ whole genome shotgun (WGS) entry which is preliminary data.</text>
</comment>
<dbReference type="Proteomes" id="UP000199211">
    <property type="component" value="Unassembled WGS sequence"/>
</dbReference>
<keyword evidence="2" id="KW-1185">Reference proteome</keyword>
<dbReference type="EMBL" id="FOTV01000025">
    <property type="protein sequence ID" value="SFM06504.1"/>
    <property type="molecule type" value="Genomic_DNA"/>
</dbReference>
<organism evidence="1 2">
    <name type="scientific">Marinobacter salarius</name>
    <dbReference type="NCBI Taxonomy" id="1420917"/>
    <lineage>
        <taxon>Bacteria</taxon>
        <taxon>Pseudomonadati</taxon>
        <taxon>Pseudomonadota</taxon>
        <taxon>Gammaproteobacteria</taxon>
        <taxon>Pseudomonadales</taxon>
        <taxon>Marinobacteraceae</taxon>
        <taxon>Marinobacter</taxon>
    </lineage>
</organism>
<proteinExistence type="predicted"/>
<accession>A0ABY1FTH9</accession>
<sequence>MPESKTLETEISIKEPLKTVLRKYCHIECYDPQLIREAISTGKGFPYDVSLFKTQLREAIDNRLISPEEYEELTEEDFDSQEDLQAWLEEFWSELP</sequence>
<evidence type="ECO:0000313" key="2">
    <source>
        <dbReference type="Proteomes" id="UP000199211"/>
    </source>
</evidence>
<dbReference type="RefSeq" id="WP_091644309.1">
    <property type="nucleotide sequence ID" value="NZ_FOTV01000025.1"/>
</dbReference>
<evidence type="ECO:0000313" key="1">
    <source>
        <dbReference type="EMBL" id="SFM06504.1"/>
    </source>
</evidence>
<name>A0ABY1FTH9_9GAMM</name>
<reference evidence="1 2" key="1">
    <citation type="submission" date="2016-10" db="EMBL/GenBank/DDBJ databases">
        <authorList>
            <person name="Varghese N."/>
            <person name="Submissions S."/>
        </authorList>
    </citation>
    <scope>NUCLEOTIDE SEQUENCE [LARGE SCALE GENOMIC DNA]</scope>
    <source>
        <strain evidence="1 2">DSM 26291</strain>
    </source>
</reference>
<gene>
    <name evidence="1" type="ORF">SAMN04487868_12564</name>
</gene>
<protein>
    <submittedName>
        <fullName evidence="1">Uncharacterized protein</fullName>
    </submittedName>
</protein>